<protein>
    <recommendedName>
        <fullName evidence="1">N-acetyltransferase domain-containing protein</fullName>
    </recommendedName>
</protein>
<gene>
    <name evidence="2" type="ORF">OIDMADRAFT_17482</name>
</gene>
<feature type="domain" description="N-acetyltransferase" evidence="1">
    <location>
        <begin position="34"/>
        <end position="191"/>
    </location>
</feature>
<dbReference type="InterPro" id="IPR000182">
    <property type="entry name" value="GNAT_dom"/>
</dbReference>
<reference evidence="2 3" key="1">
    <citation type="submission" date="2014-04" db="EMBL/GenBank/DDBJ databases">
        <authorList>
            <consortium name="DOE Joint Genome Institute"/>
            <person name="Kuo A."/>
            <person name="Martino E."/>
            <person name="Perotto S."/>
            <person name="Kohler A."/>
            <person name="Nagy L.G."/>
            <person name="Floudas D."/>
            <person name="Copeland A."/>
            <person name="Barry K.W."/>
            <person name="Cichocki N."/>
            <person name="Veneault-Fourrey C."/>
            <person name="LaButti K."/>
            <person name="Lindquist E.A."/>
            <person name="Lipzen A."/>
            <person name="Lundell T."/>
            <person name="Morin E."/>
            <person name="Murat C."/>
            <person name="Sun H."/>
            <person name="Tunlid A."/>
            <person name="Henrissat B."/>
            <person name="Grigoriev I.V."/>
            <person name="Hibbett D.S."/>
            <person name="Martin F."/>
            <person name="Nordberg H.P."/>
            <person name="Cantor M.N."/>
            <person name="Hua S.X."/>
        </authorList>
    </citation>
    <scope>NUCLEOTIDE SEQUENCE [LARGE SCALE GENOMIC DNA]</scope>
    <source>
        <strain evidence="2 3">Zn</strain>
    </source>
</reference>
<dbReference type="EMBL" id="KN832872">
    <property type="protein sequence ID" value="KIN04397.1"/>
    <property type="molecule type" value="Genomic_DNA"/>
</dbReference>
<dbReference type="OrthoDB" id="4072826at2759"/>
<dbReference type="HOGENOM" id="CLU_013985_24_1_1"/>
<evidence type="ECO:0000313" key="3">
    <source>
        <dbReference type="Proteomes" id="UP000054321"/>
    </source>
</evidence>
<dbReference type="PANTHER" id="PTHR43792:SF1">
    <property type="entry name" value="N-ACETYLTRANSFERASE DOMAIN-CONTAINING PROTEIN"/>
    <property type="match status" value="1"/>
</dbReference>
<dbReference type="PANTHER" id="PTHR43792">
    <property type="entry name" value="GNAT FAMILY, PUTATIVE (AFU_ORTHOLOGUE AFUA_3G00765)-RELATED-RELATED"/>
    <property type="match status" value="1"/>
</dbReference>
<accession>A0A0C3HQ07</accession>
<dbReference type="InterPro" id="IPR016181">
    <property type="entry name" value="Acyl_CoA_acyltransferase"/>
</dbReference>
<evidence type="ECO:0000313" key="2">
    <source>
        <dbReference type="EMBL" id="KIN04397.1"/>
    </source>
</evidence>
<dbReference type="PROSITE" id="PS51186">
    <property type="entry name" value="GNAT"/>
    <property type="match status" value="1"/>
</dbReference>
<proteinExistence type="predicted"/>
<dbReference type="InParanoid" id="A0A0C3HQ07"/>
<dbReference type="SUPFAM" id="SSF55729">
    <property type="entry name" value="Acyl-CoA N-acyltransferases (Nat)"/>
    <property type="match status" value="1"/>
</dbReference>
<organism evidence="2 3">
    <name type="scientific">Oidiodendron maius (strain Zn)</name>
    <dbReference type="NCBI Taxonomy" id="913774"/>
    <lineage>
        <taxon>Eukaryota</taxon>
        <taxon>Fungi</taxon>
        <taxon>Dikarya</taxon>
        <taxon>Ascomycota</taxon>
        <taxon>Pezizomycotina</taxon>
        <taxon>Leotiomycetes</taxon>
        <taxon>Leotiomycetes incertae sedis</taxon>
        <taxon>Myxotrichaceae</taxon>
        <taxon>Oidiodendron</taxon>
    </lineage>
</organism>
<dbReference type="AlphaFoldDB" id="A0A0C3HQ07"/>
<dbReference type="Proteomes" id="UP000054321">
    <property type="component" value="Unassembled WGS sequence"/>
</dbReference>
<dbReference type="GO" id="GO:0016747">
    <property type="term" value="F:acyltransferase activity, transferring groups other than amino-acyl groups"/>
    <property type="evidence" value="ECO:0007669"/>
    <property type="project" value="InterPro"/>
</dbReference>
<name>A0A0C3HQ07_OIDMZ</name>
<keyword evidence="3" id="KW-1185">Reference proteome</keyword>
<evidence type="ECO:0000259" key="1">
    <source>
        <dbReference type="PROSITE" id="PS51186"/>
    </source>
</evidence>
<dbReference type="Pfam" id="PF13302">
    <property type="entry name" value="Acetyltransf_3"/>
    <property type="match status" value="1"/>
</dbReference>
<reference evidence="3" key="2">
    <citation type="submission" date="2015-01" db="EMBL/GenBank/DDBJ databases">
        <title>Evolutionary Origins and Diversification of the Mycorrhizal Mutualists.</title>
        <authorList>
            <consortium name="DOE Joint Genome Institute"/>
            <consortium name="Mycorrhizal Genomics Consortium"/>
            <person name="Kohler A."/>
            <person name="Kuo A."/>
            <person name="Nagy L.G."/>
            <person name="Floudas D."/>
            <person name="Copeland A."/>
            <person name="Barry K.W."/>
            <person name="Cichocki N."/>
            <person name="Veneault-Fourrey C."/>
            <person name="LaButti K."/>
            <person name="Lindquist E.A."/>
            <person name="Lipzen A."/>
            <person name="Lundell T."/>
            <person name="Morin E."/>
            <person name="Murat C."/>
            <person name="Riley R."/>
            <person name="Ohm R."/>
            <person name="Sun H."/>
            <person name="Tunlid A."/>
            <person name="Henrissat B."/>
            <person name="Grigoriev I.V."/>
            <person name="Hibbett D.S."/>
            <person name="Martin F."/>
        </authorList>
    </citation>
    <scope>NUCLEOTIDE SEQUENCE [LARGE SCALE GENOMIC DNA]</scope>
    <source>
        <strain evidence="3">Zn</strain>
    </source>
</reference>
<dbReference type="InterPro" id="IPR051531">
    <property type="entry name" value="N-acetyltransferase"/>
</dbReference>
<dbReference type="Gene3D" id="3.40.630.30">
    <property type="match status" value="1"/>
</dbReference>
<sequence>MPVYAAASERLRLQPLSVEEHLDDFHEIMSNPQSMFWSTGHCHTDIQESITLIRKSQPTPEKPWNNRWAILLRPDPSAPPPEGNQKPKMIGVVGTPRESEVAYKLHPDYWGKGYMSEALAMFIKLFWQLEEGNPNARLLAFADPENAASNKVLEKAGFQKGGVRKNYYERAAFNGTRKSDLQSYYMDRMRN</sequence>